<dbReference type="Proteomes" id="UP000185924">
    <property type="component" value="Unassembled WGS sequence"/>
</dbReference>
<dbReference type="InterPro" id="IPR019504">
    <property type="entry name" value="Peptidase_U49_Lit_pept"/>
</dbReference>
<dbReference type="AlphaFoldDB" id="A0A1N6TK65"/>
<dbReference type="RefSeq" id="WP_076420704.1">
    <property type="nucleotide sequence ID" value="NZ_FTNM01000001.1"/>
</dbReference>
<evidence type="ECO:0000313" key="2">
    <source>
        <dbReference type="Proteomes" id="UP000185924"/>
    </source>
</evidence>
<organism evidence="1 2">
    <name type="scientific">Pontibacter lucknowensis</name>
    <dbReference type="NCBI Taxonomy" id="1077936"/>
    <lineage>
        <taxon>Bacteria</taxon>
        <taxon>Pseudomonadati</taxon>
        <taxon>Bacteroidota</taxon>
        <taxon>Cytophagia</taxon>
        <taxon>Cytophagales</taxon>
        <taxon>Hymenobacteraceae</taxon>
        <taxon>Pontibacter</taxon>
    </lineage>
</organism>
<keyword evidence="2" id="KW-1185">Reference proteome</keyword>
<proteinExistence type="predicted"/>
<name>A0A1N6TK65_9BACT</name>
<dbReference type="EMBL" id="FTNM01000001">
    <property type="protein sequence ID" value="SIQ53624.1"/>
    <property type="molecule type" value="Genomic_DNA"/>
</dbReference>
<sequence length="330" mass="38144">MTNQFTQESHPGNFPTRVLRYNITDHFANVRDTTYEYVLEGVSSGKVNAGIEVDIDRAPIRTPFADCETKIIHLQESFIGFMWALSYSMFVIHEEGVQKKLLANQFRGQINFDSDLLKRAKALFDWAITLKDEFSDWDPKLPNPESFLNDTEKWYAEKVNGIFSDAITYDLFHEFSHLVNNHCEGLGNLLKKEAKKLTVEERALYKQIETEADNNAFDSIIQEFDSEKYKLHKGLAIIIAHVASLFIIKNPRSVKQIVHPDIDNRILNSIERLNLNEDADSDYVWSFGALACKFFFDNHGIPTDLSDSATTKELFFRYLNKFDELKSEQF</sequence>
<evidence type="ECO:0000313" key="1">
    <source>
        <dbReference type="EMBL" id="SIQ53624.1"/>
    </source>
</evidence>
<accession>A0A1N6TK65</accession>
<gene>
    <name evidence="1" type="ORF">SAMN05421545_0371</name>
</gene>
<dbReference type="OrthoDB" id="1094383at2"/>
<reference evidence="2" key="1">
    <citation type="submission" date="2017-01" db="EMBL/GenBank/DDBJ databases">
        <authorList>
            <person name="Varghese N."/>
            <person name="Submissions S."/>
        </authorList>
    </citation>
    <scope>NUCLEOTIDE SEQUENCE [LARGE SCALE GENOMIC DNA]</scope>
    <source>
        <strain evidence="2">DM9</strain>
    </source>
</reference>
<dbReference type="Pfam" id="PF10463">
    <property type="entry name" value="Peptidase_U49"/>
    <property type="match status" value="1"/>
</dbReference>
<protein>
    <submittedName>
        <fullName evidence="1">Peptidase U49</fullName>
    </submittedName>
</protein>